<dbReference type="PANTHER" id="PTHR30327">
    <property type="entry name" value="UNCHARACTERIZED PROTEIN YQGE"/>
    <property type="match status" value="1"/>
</dbReference>
<gene>
    <name evidence="2" type="ORF">NITINOP_3172</name>
</gene>
<accession>A0A0S4KXU3</accession>
<dbReference type="STRING" id="1715989.NITINOP_3172"/>
<dbReference type="AlphaFoldDB" id="A0A0S4KXU3"/>
<dbReference type="EMBL" id="LN885086">
    <property type="protein sequence ID" value="CUQ68144.1"/>
    <property type="molecule type" value="Genomic_DNA"/>
</dbReference>
<dbReference type="Pfam" id="PF02622">
    <property type="entry name" value="DUF179"/>
    <property type="match status" value="1"/>
</dbReference>
<evidence type="ECO:0000256" key="1">
    <source>
        <dbReference type="ARBA" id="ARBA00009600"/>
    </source>
</evidence>
<keyword evidence="3" id="KW-1185">Reference proteome</keyword>
<dbReference type="RefSeq" id="WP_062487233.1">
    <property type="nucleotide sequence ID" value="NZ_LN885086.1"/>
</dbReference>
<dbReference type="SUPFAM" id="SSF143456">
    <property type="entry name" value="VC0467-like"/>
    <property type="match status" value="1"/>
</dbReference>
<dbReference type="GO" id="GO:0005829">
    <property type="term" value="C:cytosol"/>
    <property type="evidence" value="ECO:0007669"/>
    <property type="project" value="TreeGrafter"/>
</dbReference>
<evidence type="ECO:0000313" key="2">
    <source>
        <dbReference type="EMBL" id="CUQ68144.1"/>
    </source>
</evidence>
<dbReference type="Gene3D" id="3.40.1740.10">
    <property type="entry name" value="VC0467-like"/>
    <property type="match status" value="1"/>
</dbReference>
<dbReference type="PANTHER" id="PTHR30327:SF1">
    <property type="entry name" value="UPF0301 PROTEIN YQGE"/>
    <property type="match status" value="1"/>
</dbReference>
<dbReference type="Proteomes" id="UP000066284">
    <property type="component" value="Chromosome 1"/>
</dbReference>
<protein>
    <submittedName>
        <fullName evidence="2">Uncharacterized protein</fullName>
    </submittedName>
</protein>
<name>A0A0S4KXU3_9BACT</name>
<sequence>MRRRLIGQRIAASCLAGIVLFFPYLSESLAELDPLQPPPAEGVLLVAHPSMDDPNFRRTVVLLVEHGPQGTVGFILNRPSDIPLSQALPDLPAIKETGHPLFIGGPVSPNRMTMLVRLTEPLPDMRRIFDGIYVGGSLELLERLVTRPKPMEAFRVFAGMAGWAPGQLAFELRQGAWATLSPDVTAIFDHDPDTLWLESLRRLQTPRTISR</sequence>
<organism evidence="2 3">
    <name type="scientific">Candidatus Nitrospira inopinata</name>
    <dbReference type="NCBI Taxonomy" id="1715989"/>
    <lineage>
        <taxon>Bacteria</taxon>
        <taxon>Pseudomonadati</taxon>
        <taxon>Nitrospirota</taxon>
        <taxon>Nitrospiria</taxon>
        <taxon>Nitrospirales</taxon>
        <taxon>Nitrospiraceae</taxon>
        <taxon>Nitrospira</taxon>
    </lineage>
</organism>
<dbReference type="KEGG" id="nio:NITINOP_3172"/>
<comment type="similarity">
    <text evidence="1">Belongs to the UPF0301 (AlgH) family.</text>
</comment>
<proteinExistence type="inferred from homology"/>
<evidence type="ECO:0000313" key="3">
    <source>
        <dbReference type="Proteomes" id="UP000066284"/>
    </source>
</evidence>
<dbReference type="InterPro" id="IPR003774">
    <property type="entry name" value="AlgH-like"/>
</dbReference>
<dbReference type="OrthoDB" id="9795412at2"/>
<reference evidence="3" key="1">
    <citation type="submission" date="2015-09" db="EMBL/GenBank/DDBJ databases">
        <authorList>
            <person name="Daims H."/>
        </authorList>
    </citation>
    <scope>NUCLEOTIDE SEQUENCE [LARGE SCALE GENOMIC DNA]</scope>
</reference>